<dbReference type="Proteomes" id="UP001447188">
    <property type="component" value="Unassembled WGS sequence"/>
</dbReference>
<evidence type="ECO:0000259" key="3">
    <source>
        <dbReference type="Pfam" id="PF07731"/>
    </source>
</evidence>
<feature type="domain" description="Plastocyanin-like" evidence="3">
    <location>
        <begin position="336"/>
        <end position="455"/>
    </location>
</feature>
<keyword evidence="2" id="KW-0186">Copper</keyword>
<dbReference type="InterPro" id="IPR045087">
    <property type="entry name" value="Cu-oxidase_fam"/>
</dbReference>
<comment type="similarity">
    <text evidence="1">Belongs to the multicopper oxidase family.</text>
</comment>
<evidence type="ECO:0000313" key="5">
    <source>
        <dbReference type="EMBL" id="KAL0636923.1"/>
    </source>
</evidence>
<evidence type="ECO:0000259" key="4">
    <source>
        <dbReference type="Pfam" id="PF07732"/>
    </source>
</evidence>
<reference evidence="5 6" key="1">
    <citation type="submission" date="2024-02" db="EMBL/GenBank/DDBJ databases">
        <title>Discinaceae phylogenomics.</title>
        <authorList>
            <person name="Dirks A.C."/>
            <person name="James T.Y."/>
        </authorList>
    </citation>
    <scope>NUCLEOTIDE SEQUENCE [LARGE SCALE GENOMIC DNA]</scope>
    <source>
        <strain evidence="5 6">ACD0624</strain>
    </source>
</reference>
<gene>
    <name evidence="5" type="ORF">Q9L58_004145</name>
</gene>
<sequence length="520" mass="59033">MLCKYIRTYQNETTGVEIDFYEIKIKQFTKNLFPDLGDATLIGYDGQAPGPTFRVKRGRETVVRFVNEYFRPSSVHLHGSYSRAPFDGWAEDVILPGEFKDYYYPNTQAARTLWYHDHAMGITSLNTYSGQAGFYIIEDEELEEFLDIPRGLYDIPMMLHSKHYTLTGNISDITEERRSTYGDTPSVNGQILPHLVVEPRKYRFRMLNAAASRTFNLTVNADGTGVNKLFHVIGSDSGFMSHPVETETLLIAMAERWEIVVDFAGCAGQNLTMKQTNAFADTEYDGYDKIMQFRVGNIVSDETGNGPLPATLVSLDLPEDKPGFDKNFVFGVSGGQWTINKVAFSDIENRILRNVPRGTTEKWRLESGTGWSHPVHIHLVDFQIVSREKNDTSKSKGRDFVTPYEAAALKDVVVLGENEAVTVLAKYAPWDGVYMFHCHNTVHEDHDMMAAFNVTSLSDFGYPETTKFVDPMDPQFRAKPYREFSAAEVEDVLISFSELSAYYDVEEIKYALDEYWASHT</sequence>
<keyword evidence="6" id="KW-1185">Reference proteome</keyword>
<organism evidence="5 6">
    <name type="scientific">Discina gigas</name>
    <dbReference type="NCBI Taxonomy" id="1032678"/>
    <lineage>
        <taxon>Eukaryota</taxon>
        <taxon>Fungi</taxon>
        <taxon>Dikarya</taxon>
        <taxon>Ascomycota</taxon>
        <taxon>Pezizomycotina</taxon>
        <taxon>Pezizomycetes</taxon>
        <taxon>Pezizales</taxon>
        <taxon>Discinaceae</taxon>
        <taxon>Discina</taxon>
    </lineage>
</organism>
<evidence type="ECO:0000313" key="6">
    <source>
        <dbReference type="Proteomes" id="UP001447188"/>
    </source>
</evidence>
<dbReference type="SUPFAM" id="SSF49503">
    <property type="entry name" value="Cupredoxins"/>
    <property type="match status" value="3"/>
</dbReference>
<dbReference type="PANTHER" id="PTHR48267">
    <property type="entry name" value="CUPREDOXIN SUPERFAMILY PROTEIN"/>
    <property type="match status" value="1"/>
</dbReference>
<evidence type="ECO:0000256" key="1">
    <source>
        <dbReference type="ARBA" id="ARBA00010609"/>
    </source>
</evidence>
<feature type="domain" description="Plastocyanin-like" evidence="4">
    <location>
        <begin position="37"/>
        <end position="141"/>
    </location>
</feature>
<proteinExistence type="inferred from homology"/>
<dbReference type="InterPro" id="IPR011707">
    <property type="entry name" value="Cu-oxidase-like_N"/>
</dbReference>
<accession>A0ABR3GM41</accession>
<dbReference type="PANTHER" id="PTHR48267:SF1">
    <property type="entry name" value="BILIRUBIN OXIDASE"/>
    <property type="match status" value="1"/>
</dbReference>
<protein>
    <recommendedName>
        <fullName evidence="7">Bilirubin oxidase</fullName>
    </recommendedName>
</protein>
<dbReference type="InterPro" id="IPR008972">
    <property type="entry name" value="Cupredoxin"/>
</dbReference>
<dbReference type="InterPro" id="IPR011706">
    <property type="entry name" value="Cu-oxidase_C"/>
</dbReference>
<dbReference type="Pfam" id="PF07732">
    <property type="entry name" value="Cu-oxidase_3"/>
    <property type="match status" value="1"/>
</dbReference>
<dbReference type="Gene3D" id="2.60.40.420">
    <property type="entry name" value="Cupredoxins - blue copper proteins"/>
    <property type="match status" value="3"/>
</dbReference>
<name>A0ABR3GM41_9PEZI</name>
<dbReference type="Pfam" id="PF07731">
    <property type="entry name" value="Cu-oxidase_2"/>
    <property type="match status" value="1"/>
</dbReference>
<evidence type="ECO:0008006" key="7">
    <source>
        <dbReference type="Google" id="ProtNLM"/>
    </source>
</evidence>
<dbReference type="CDD" id="cd13889">
    <property type="entry name" value="CuRO_3_BOD"/>
    <property type="match status" value="1"/>
</dbReference>
<dbReference type="EMBL" id="JBBBZM010000042">
    <property type="protein sequence ID" value="KAL0636923.1"/>
    <property type="molecule type" value="Genomic_DNA"/>
</dbReference>
<evidence type="ECO:0000256" key="2">
    <source>
        <dbReference type="ARBA" id="ARBA00023008"/>
    </source>
</evidence>
<comment type="caution">
    <text evidence="5">The sequence shown here is derived from an EMBL/GenBank/DDBJ whole genome shotgun (WGS) entry which is preliminary data.</text>
</comment>